<evidence type="ECO:0000256" key="2">
    <source>
        <dbReference type="SAM" id="Phobius"/>
    </source>
</evidence>
<accession>A0A6N3DQ46</accession>
<dbReference type="Proteomes" id="UP001299409">
    <property type="component" value="Unassembled WGS sequence"/>
</dbReference>
<feature type="compositionally biased region" description="Basic residues" evidence="1">
    <location>
        <begin position="72"/>
        <end position="82"/>
    </location>
</feature>
<dbReference type="EMBL" id="CACRUE010000033">
    <property type="protein sequence ID" value="VYU30432.1"/>
    <property type="molecule type" value="Genomic_DNA"/>
</dbReference>
<evidence type="ECO:0000256" key="1">
    <source>
        <dbReference type="SAM" id="MobiDB-lite"/>
    </source>
</evidence>
<dbReference type="EMBL" id="JAJBMB010000004">
    <property type="protein sequence ID" value="MCB5445547.1"/>
    <property type="molecule type" value="Genomic_DNA"/>
</dbReference>
<keyword evidence="2" id="KW-1133">Transmembrane helix</keyword>
<dbReference type="AlphaFoldDB" id="A0A6N3DQ46"/>
<evidence type="ECO:0000313" key="5">
    <source>
        <dbReference type="Proteomes" id="UP001299409"/>
    </source>
</evidence>
<proteinExistence type="predicted"/>
<keyword evidence="2" id="KW-0812">Transmembrane</keyword>
<reference evidence="3 5" key="2">
    <citation type="submission" date="2021-10" db="EMBL/GenBank/DDBJ databases">
        <title>Collection of gut derived symbiotic bacterial strains cultured from healthy donors.</title>
        <authorList>
            <person name="Lin H."/>
            <person name="Littmann E."/>
            <person name="Claire K."/>
            <person name="Pamer E."/>
        </authorList>
    </citation>
    <scope>NUCLEOTIDE SEQUENCE [LARGE SCALE GENOMIC DNA]</scope>
    <source>
        <strain evidence="3 5">MSK.17.68</strain>
    </source>
</reference>
<sequence>MQRWQRMNVYFSLIGLFVFIICIIFVKKVPVLLLPAAFALGIAFNCFKTIYKKTPPPGFKQEEEFKNVQPNKKNKKKKSKKR</sequence>
<keyword evidence="2" id="KW-0472">Membrane</keyword>
<protein>
    <submittedName>
        <fullName evidence="4">Uncharacterized protein</fullName>
    </submittedName>
</protein>
<evidence type="ECO:0000313" key="4">
    <source>
        <dbReference type="EMBL" id="VYU30432.1"/>
    </source>
</evidence>
<keyword evidence="5" id="KW-1185">Reference proteome</keyword>
<feature type="transmembrane region" description="Helical" evidence="2">
    <location>
        <begin position="7"/>
        <end position="26"/>
    </location>
</feature>
<reference evidence="4" key="1">
    <citation type="submission" date="2019-11" db="EMBL/GenBank/DDBJ databases">
        <authorList>
            <person name="Feng L."/>
        </authorList>
    </citation>
    <scope>NUCLEOTIDE SEQUENCE</scope>
    <source>
        <strain evidence="4">IbartlettiiLFYP30</strain>
    </source>
</reference>
<dbReference type="RefSeq" id="WP_022071076.1">
    <property type="nucleotide sequence ID" value="NZ_BAABXU010000001.1"/>
</dbReference>
<evidence type="ECO:0000313" key="3">
    <source>
        <dbReference type="EMBL" id="MCB5445547.1"/>
    </source>
</evidence>
<organism evidence="4">
    <name type="scientific">Intestinibacter bartlettii</name>
    <dbReference type="NCBI Taxonomy" id="261299"/>
    <lineage>
        <taxon>Bacteria</taxon>
        <taxon>Bacillati</taxon>
        <taxon>Bacillota</taxon>
        <taxon>Clostridia</taxon>
        <taxon>Peptostreptococcales</taxon>
        <taxon>Peptostreptococcaceae</taxon>
        <taxon>Intestinibacter</taxon>
    </lineage>
</organism>
<name>A0A6N3DQ46_9FIRM</name>
<feature type="transmembrane region" description="Helical" evidence="2">
    <location>
        <begin position="32"/>
        <end position="51"/>
    </location>
</feature>
<feature type="region of interest" description="Disordered" evidence="1">
    <location>
        <begin position="56"/>
        <end position="82"/>
    </location>
</feature>
<gene>
    <name evidence="4" type="ORF">IBLFYP30_02303</name>
    <name evidence="3" type="ORF">LIP50_04940</name>
</gene>